<reference evidence="1" key="1">
    <citation type="submission" date="2014-09" db="EMBL/GenBank/DDBJ databases">
        <authorList>
            <person name="Magalhaes I.L.F."/>
            <person name="Oliveira U."/>
            <person name="Santos F.R."/>
            <person name="Vidigal T.H.D.A."/>
            <person name="Brescovit A.D."/>
            <person name="Santos A.J."/>
        </authorList>
    </citation>
    <scope>NUCLEOTIDE SEQUENCE</scope>
    <source>
        <tissue evidence="1">Shoot tissue taken approximately 20 cm above the soil surface</tissue>
    </source>
</reference>
<reference evidence="1" key="2">
    <citation type="journal article" date="2015" name="Data Brief">
        <title>Shoot transcriptome of the giant reed, Arundo donax.</title>
        <authorList>
            <person name="Barrero R.A."/>
            <person name="Guerrero F.D."/>
            <person name="Moolhuijzen P."/>
            <person name="Goolsby J.A."/>
            <person name="Tidwell J."/>
            <person name="Bellgard S.E."/>
            <person name="Bellgard M.I."/>
        </authorList>
    </citation>
    <scope>NUCLEOTIDE SEQUENCE</scope>
    <source>
        <tissue evidence="1">Shoot tissue taken approximately 20 cm above the soil surface</tissue>
    </source>
</reference>
<protein>
    <submittedName>
        <fullName evidence="1">Uncharacterized protein</fullName>
    </submittedName>
</protein>
<accession>A0A0A9B7C8</accession>
<evidence type="ECO:0000313" key="1">
    <source>
        <dbReference type="EMBL" id="JAD55192.1"/>
    </source>
</evidence>
<organism evidence="1">
    <name type="scientific">Arundo donax</name>
    <name type="common">Giant reed</name>
    <name type="synonym">Donax arundinaceus</name>
    <dbReference type="NCBI Taxonomy" id="35708"/>
    <lineage>
        <taxon>Eukaryota</taxon>
        <taxon>Viridiplantae</taxon>
        <taxon>Streptophyta</taxon>
        <taxon>Embryophyta</taxon>
        <taxon>Tracheophyta</taxon>
        <taxon>Spermatophyta</taxon>
        <taxon>Magnoliopsida</taxon>
        <taxon>Liliopsida</taxon>
        <taxon>Poales</taxon>
        <taxon>Poaceae</taxon>
        <taxon>PACMAD clade</taxon>
        <taxon>Arundinoideae</taxon>
        <taxon>Arundineae</taxon>
        <taxon>Arundo</taxon>
    </lineage>
</organism>
<dbReference type="EMBL" id="GBRH01242703">
    <property type="protein sequence ID" value="JAD55192.1"/>
    <property type="molecule type" value="Transcribed_RNA"/>
</dbReference>
<sequence length="19" mass="2261">MMLQIPESQCIRVHVLPYC</sequence>
<proteinExistence type="predicted"/>
<name>A0A0A9B7C8_ARUDO</name>
<dbReference type="AlphaFoldDB" id="A0A0A9B7C8"/>